<organism evidence="1 2">
    <name type="scientific">Citrus sinensis</name>
    <name type="common">Sweet orange</name>
    <name type="synonym">Citrus aurantium var. sinensis</name>
    <dbReference type="NCBI Taxonomy" id="2711"/>
    <lineage>
        <taxon>Eukaryota</taxon>
        <taxon>Viridiplantae</taxon>
        <taxon>Streptophyta</taxon>
        <taxon>Embryophyta</taxon>
        <taxon>Tracheophyta</taxon>
        <taxon>Spermatophyta</taxon>
        <taxon>Magnoliopsida</taxon>
        <taxon>eudicotyledons</taxon>
        <taxon>Gunneridae</taxon>
        <taxon>Pentapetalae</taxon>
        <taxon>rosids</taxon>
        <taxon>malvids</taxon>
        <taxon>Sapindales</taxon>
        <taxon>Rutaceae</taxon>
        <taxon>Aurantioideae</taxon>
        <taxon>Citrus</taxon>
    </lineage>
</organism>
<name>A0ACB8P1S7_CITSI</name>
<dbReference type="Proteomes" id="UP000829398">
    <property type="component" value="Chromosome 1"/>
</dbReference>
<reference evidence="2" key="1">
    <citation type="journal article" date="2023" name="Hortic. Res.">
        <title>A chromosome-level phased genome enabling allele-level studies in sweet orange: a case study on citrus Huanglongbing tolerance.</title>
        <authorList>
            <person name="Wu B."/>
            <person name="Yu Q."/>
            <person name="Deng Z."/>
            <person name="Duan Y."/>
            <person name="Luo F."/>
            <person name="Gmitter F. Jr."/>
        </authorList>
    </citation>
    <scope>NUCLEOTIDE SEQUENCE [LARGE SCALE GENOMIC DNA]</scope>
    <source>
        <strain evidence="2">cv. Valencia</strain>
    </source>
</reference>
<comment type="caution">
    <text evidence="1">The sequence shown here is derived from an EMBL/GenBank/DDBJ whole genome shotgun (WGS) entry which is preliminary data.</text>
</comment>
<protein>
    <submittedName>
        <fullName evidence="1">ANK REP REGION domain-containing protein</fullName>
    </submittedName>
</protein>
<evidence type="ECO:0000313" key="2">
    <source>
        <dbReference type="Proteomes" id="UP000829398"/>
    </source>
</evidence>
<gene>
    <name evidence="1" type="ORF">KPL71_001894</name>
</gene>
<proteinExistence type="predicted"/>
<sequence length="580" mass="64928">MDQELLEVLRNGDENKIKQLALRQNIFSTSSPGGNTVLHMAVRFRNQQVIREILRQQNFIALRLHYSLLRQKNLMDETPLHIAARIGNRAIVSEIVKYVPAVNQAGPLPVLESLFRMRDIEGNTPLHNAVTNQHKRVIRILVEKDSVPSSYINKAYQTPLSIAIDARLNDSACFIIDKSPESLNTTRLPDELTLLHFVVMRQNYDIMVKILGTNKELIDRLDWHQRNPLHYAAASGNVKMAQRLLEESKQLAYKRDCNGETPLHLAAENGKLKVLKLLINKYPDAIEIRDNSDRSILHVAAKHGNWNIVSFILKSPEMENLINLVDRNGNTPLHLAAMGLHSDVVFTLSRHKSVNIRAKNRSARNNIALEIAEITRADGKEIQKHLTLKALKTAYAKRALSAEELQQKRQVSKEEGEKGKEMAQTLSVMATLIATFTFTAAFTIPGGVKSDGPDEGTATLLHRASFQAFVITDTIAMTSAMAAAAIIFWSFWRSKTESLMDTLPLAIGFTWIALVSMTLAFVTGLYAVLSNSLAITIAVCVIGCLLPFIFYVSAPFFMIVFDQTDVNPFALVVRFVRDAL</sequence>
<accession>A0ACB8P1S7</accession>
<dbReference type="EMBL" id="CM039170">
    <property type="protein sequence ID" value="KAH9803720.1"/>
    <property type="molecule type" value="Genomic_DNA"/>
</dbReference>
<keyword evidence="2" id="KW-1185">Reference proteome</keyword>
<evidence type="ECO:0000313" key="1">
    <source>
        <dbReference type="EMBL" id="KAH9803720.1"/>
    </source>
</evidence>